<sequence>MFFGLSEMDQTLTNTTTIITITATAATSTSTTTPSYHNTVATTTTTCTIIFRVTAGRNRLDVLNVGKWSLLLAFGSDILFLLLKVDLSRMAGVVWIEFLRSGDDAHYDLAIDSKISNLPDRI</sequence>
<organism evidence="1 2">
    <name type="scientific">Camellia sinensis var. sinensis</name>
    <name type="common">China tea</name>
    <dbReference type="NCBI Taxonomy" id="542762"/>
    <lineage>
        <taxon>Eukaryota</taxon>
        <taxon>Viridiplantae</taxon>
        <taxon>Streptophyta</taxon>
        <taxon>Embryophyta</taxon>
        <taxon>Tracheophyta</taxon>
        <taxon>Spermatophyta</taxon>
        <taxon>Magnoliopsida</taxon>
        <taxon>eudicotyledons</taxon>
        <taxon>Gunneridae</taxon>
        <taxon>Pentapetalae</taxon>
        <taxon>asterids</taxon>
        <taxon>Ericales</taxon>
        <taxon>Theaceae</taxon>
        <taxon>Camellia</taxon>
    </lineage>
</organism>
<name>A0A4S4EQQ6_CAMSN</name>
<comment type="caution">
    <text evidence="1">The sequence shown here is derived from an EMBL/GenBank/DDBJ whole genome shotgun (WGS) entry which is preliminary data.</text>
</comment>
<protein>
    <submittedName>
        <fullName evidence="1">Uncharacterized protein</fullName>
    </submittedName>
</protein>
<dbReference type="AlphaFoldDB" id="A0A4S4EQQ6"/>
<evidence type="ECO:0000313" key="1">
    <source>
        <dbReference type="EMBL" id="THG18655.1"/>
    </source>
</evidence>
<dbReference type="Proteomes" id="UP000306102">
    <property type="component" value="Unassembled WGS sequence"/>
</dbReference>
<accession>A0A4S4EQQ6</accession>
<evidence type="ECO:0000313" key="2">
    <source>
        <dbReference type="Proteomes" id="UP000306102"/>
    </source>
</evidence>
<proteinExistence type="predicted"/>
<dbReference type="EMBL" id="SDRB02002903">
    <property type="protein sequence ID" value="THG18655.1"/>
    <property type="molecule type" value="Genomic_DNA"/>
</dbReference>
<gene>
    <name evidence="1" type="ORF">TEA_005334</name>
</gene>
<keyword evidence="2" id="KW-1185">Reference proteome</keyword>
<reference evidence="1 2" key="1">
    <citation type="journal article" date="2018" name="Proc. Natl. Acad. Sci. U.S.A.">
        <title>Draft genome sequence of Camellia sinensis var. sinensis provides insights into the evolution of the tea genome and tea quality.</title>
        <authorList>
            <person name="Wei C."/>
            <person name="Yang H."/>
            <person name="Wang S."/>
            <person name="Zhao J."/>
            <person name="Liu C."/>
            <person name="Gao L."/>
            <person name="Xia E."/>
            <person name="Lu Y."/>
            <person name="Tai Y."/>
            <person name="She G."/>
            <person name="Sun J."/>
            <person name="Cao H."/>
            <person name="Tong W."/>
            <person name="Gao Q."/>
            <person name="Li Y."/>
            <person name="Deng W."/>
            <person name="Jiang X."/>
            <person name="Wang W."/>
            <person name="Chen Q."/>
            <person name="Zhang S."/>
            <person name="Li H."/>
            <person name="Wu J."/>
            <person name="Wang P."/>
            <person name="Li P."/>
            <person name="Shi C."/>
            <person name="Zheng F."/>
            <person name="Jian J."/>
            <person name="Huang B."/>
            <person name="Shan D."/>
            <person name="Shi M."/>
            <person name="Fang C."/>
            <person name="Yue Y."/>
            <person name="Li F."/>
            <person name="Li D."/>
            <person name="Wei S."/>
            <person name="Han B."/>
            <person name="Jiang C."/>
            <person name="Yin Y."/>
            <person name="Xia T."/>
            <person name="Zhang Z."/>
            <person name="Bennetzen J.L."/>
            <person name="Zhao S."/>
            <person name="Wan X."/>
        </authorList>
    </citation>
    <scope>NUCLEOTIDE SEQUENCE [LARGE SCALE GENOMIC DNA]</scope>
    <source>
        <strain evidence="2">cv. Shuchazao</strain>
        <tissue evidence="1">Leaf</tissue>
    </source>
</reference>